<dbReference type="InParanoid" id="A0A212F039"/>
<name>A0A212F039_DANPL</name>
<dbReference type="KEGG" id="dpl:KGM_206342A"/>
<feature type="non-terminal residue" evidence="1">
    <location>
        <position position="36"/>
    </location>
</feature>
<protein>
    <submittedName>
        <fullName evidence="1">Uncharacterized protein</fullName>
    </submittedName>
</protein>
<reference evidence="1 2" key="1">
    <citation type="journal article" date="2011" name="Cell">
        <title>The monarch butterfly genome yields insights into long-distance migration.</title>
        <authorList>
            <person name="Zhan S."/>
            <person name="Merlin C."/>
            <person name="Boore J.L."/>
            <person name="Reppert S.M."/>
        </authorList>
    </citation>
    <scope>NUCLEOTIDE SEQUENCE [LARGE SCALE GENOMIC DNA]</scope>
    <source>
        <strain evidence="1">F-2</strain>
    </source>
</reference>
<evidence type="ECO:0000313" key="2">
    <source>
        <dbReference type="Proteomes" id="UP000007151"/>
    </source>
</evidence>
<comment type="caution">
    <text evidence="1">The sequence shown here is derived from an EMBL/GenBank/DDBJ whole genome shotgun (WGS) entry which is preliminary data.</text>
</comment>
<dbReference type="Proteomes" id="UP000007151">
    <property type="component" value="Unassembled WGS sequence"/>
</dbReference>
<sequence>MLAVPVVDVIRVWKPQPAVNYIPLVSKPERYFPKAY</sequence>
<dbReference type="AlphaFoldDB" id="A0A212F039"/>
<organism evidence="1 2">
    <name type="scientific">Danaus plexippus plexippus</name>
    <dbReference type="NCBI Taxonomy" id="278856"/>
    <lineage>
        <taxon>Eukaryota</taxon>
        <taxon>Metazoa</taxon>
        <taxon>Ecdysozoa</taxon>
        <taxon>Arthropoda</taxon>
        <taxon>Hexapoda</taxon>
        <taxon>Insecta</taxon>
        <taxon>Pterygota</taxon>
        <taxon>Neoptera</taxon>
        <taxon>Endopterygota</taxon>
        <taxon>Lepidoptera</taxon>
        <taxon>Glossata</taxon>
        <taxon>Ditrysia</taxon>
        <taxon>Papilionoidea</taxon>
        <taxon>Nymphalidae</taxon>
        <taxon>Danainae</taxon>
        <taxon>Danaini</taxon>
        <taxon>Danaina</taxon>
        <taxon>Danaus</taxon>
        <taxon>Danaus</taxon>
    </lineage>
</organism>
<keyword evidence="2" id="KW-1185">Reference proteome</keyword>
<proteinExistence type="predicted"/>
<evidence type="ECO:0000313" key="1">
    <source>
        <dbReference type="EMBL" id="OWR47092.1"/>
    </source>
</evidence>
<dbReference type="EMBL" id="AGBW02011182">
    <property type="protein sequence ID" value="OWR47092.1"/>
    <property type="molecule type" value="Genomic_DNA"/>
</dbReference>
<accession>A0A212F039</accession>
<gene>
    <name evidence="1" type="ORF">KGM_206342A</name>
</gene>